<dbReference type="AlphaFoldDB" id="A0A8A1LD19"/>
<gene>
    <name evidence="1" type="ORF">I7I53_11286</name>
</gene>
<sequence>MFIQTFHDAIQRRAELRILSGHSLELVQLFLDLFRVWLSTSLQKISYSNTKPSFFFFFFFLKEGLNFLGRLKDTGDRTDLLVLSAIFVCHDLPMVDIAFQSWVDNKLFRYGITSEFPRKL</sequence>
<name>A0A8A1LD19_AJEC8</name>
<dbReference type="VEuPathDB" id="FungiDB:I7I53_11286"/>
<protein>
    <submittedName>
        <fullName evidence="1">Uncharacterized protein</fullName>
    </submittedName>
</protein>
<evidence type="ECO:0000313" key="2">
    <source>
        <dbReference type="Proteomes" id="UP000663419"/>
    </source>
</evidence>
<accession>A0A8A1LD19</accession>
<evidence type="ECO:0000313" key="1">
    <source>
        <dbReference type="EMBL" id="QSS50553.1"/>
    </source>
</evidence>
<dbReference type="Proteomes" id="UP000663419">
    <property type="component" value="Chromosome 1"/>
</dbReference>
<organism evidence="1 2">
    <name type="scientific">Ajellomyces capsulatus (strain H88)</name>
    <name type="common">Darling's disease fungus</name>
    <name type="synonym">Histoplasma capsulatum</name>
    <dbReference type="NCBI Taxonomy" id="544711"/>
    <lineage>
        <taxon>Eukaryota</taxon>
        <taxon>Fungi</taxon>
        <taxon>Dikarya</taxon>
        <taxon>Ascomycota</taxon>
        <taxon>Pezizomycotina</taxon>
        <taxon>Eurotiomycetes</taxon>
        <taxon>Eurotiomycetidae</taxon>
        <taxon>Onygenales</taxon>
        <taxon>Ajellomycetaceae</taxon>
        <taxon>Histoplasma</taxon>
    </lineage>
</organism>
<proteinExistence type="predicted"/>
<dbReference type="EMBL" id="CP069102">
    <property type="protein sequence ID" value="QSS50553.1"/>
    <property type="molecule type" value="Genomic_DNA"/>
</dbReference>
<reference evidence="1" key="1">
    <citation type="submission" date="2021-01" db="EMBL/GenBank/DDBJ databases">
        <title>Chromosome-level genome assembly of a human fungal pathogen reveals clustering of transcriptionally co-regulated genes.</title>
        <authorList>
            <person name="Voorhies M."/>
            <person name="Cohen S."/>
            <person name="Shea T.P."/>
            <person name="Petrus S."/>
            <person name="Munoz J.F."/>
            <person name="Poplawski S."/>
            <person name="Goldman W.E."/>
            <person name="Michael T."/>
            <person name="Cuomo C.A."/>
            <person name="Sil A."/>
            <person name="Beyhan S."/>
        </authorList>
    </citation>
    <scope>NUCLEOTIDE SEQUENCE</scope>
    <source>
        <strain evidence="1">H88</strain>
    </source>
</reference>